<evidence type="ECO:0000256" key="4">
    <source>
        <dbReference type="ARBA" id="ARBA00022448"/>
    </source>
</evidence>
<evidence type="ECO:0000256" key="21">
    <source>
        <dbReference type="SAM" id="Phobius"/>
    </source>
</evidence>
<keyword evidence="25" id="KW-1185">Reference proteome</keyword>
<keyword evidence="10" id="KW-0864">Zinc transport</keyword>
<evidence type="ECO:0000256" key="6">
    <source>
        <dbReference type="ARBA" id="ARBA00022692"/>
    </source>
</evidence>
<reference evidence="24" key="1">
    <citation type="submission" date="2025-08" db="UniProtKB">
        <authorList>
            <consortium name="Ensembl"/>
        </authorList>
    </citation>
    <scope>IDENTIFICATION</scope>
</reference>
<keyword evidence="6 21" id="KW-0812">Transmembrane</keyword>
<dbReference type="GO" id="GO:0010043">
    <property type="term" value="P:response to zinc ion"/>
    <property type="evidence" value="ECO:0007669"/>
    <property type="project" value="TreeGrafter"/>
</dbReference>
<evidence type="ECO:0000256" key="10">
    <source>
        <dbReference type="ARBA" id="ARBA00022906"/>
    </source>
</evidence>
<evidence type="ECO:0000256" key="8">
    <source>
        <dbReference type="ARBA" id="ARBA00022753"/>
    </source>
</evidence>
<dbReference type="Pfam" id="PF01545">
    <property type="entry name" value="Cation_efflux"/>
    <property type="match status" value="1"/>
</dbReference>
<dbReference type="NCBIfam" id="TIGR01297">
    <property type="entry name" value="CDF"/>
    <property type="match status" value="1"/>
</dbReference>
<dbReference type="GO" id="GO:0046872">
    <property type="term" value="F:metal ion binding"/>
    <property type="evidence" value="ECO:0007669"/>
    <property type="project" value="UniProtKB-KW"/>
</dbReference>
<dbReference type="OMA" id="LXMGFLL"/>
<keyword evidence="7" id="KW-0479">Metal-binding</keyword>
<dbReference type="Ensembl" id="ENSGMOT00000049367.1">
    <property type="protein sequence ID" value="ENSGMOP00000035272.1"/>
    <property type="gene ID" value="ENSGMOG00000015081.2"/>
</dbReference>
<dbReference type="Proteomes" id="UP000694546">
    <property type="component" value="Chromosome 14"/>
</dbReference>
<comment type="similarity">
    <text evidence="3">Belongs to the cation diffusion facilitator (CDF) transporter (TC 2.A.4) family. SLC30A subfamily.</text>
</comment>
<dbReference type="PANTHER" id="PTHR11562">
    <property type="entry name" value="CATION EFFLUX PROTEIN/ ZINC TRANSPORTER"/>
    <property type="match status" value="1"/>
</dbReference>
<feature type="transmembrane region" description="Helical" evidence="21">
    <location>
        <begin position="148"/>
        <end position="166"/>
    </location>
</feature>
<comment type="catalytic activity">
    <reaction evidence="15">
        <text>Zn(2+)(in) + 2 H(+)(out) = Zn(2+)(out) + 2 H(+)(in)</text>
        <dbReference type="Rhea" id="RHEA:72627"/>
        <dbReference type="ChEBI" id="CHEBI:15378"/>
        <dbReference type="ChEBI" id="CHEBI:29105"/>
    </reaction>
</comment>
<feature type="compositionally biased region" description="Low complexity" evidence="20">
    <location>
        <begin position="259"/>
        <end position="269"/>
    </location>
</feature>
<dbReference type="PANTHER" id="PTHR11562:SF27">
    <property type="entry name" value="PROTON-COUPLED ZINC ANTIPORTER SLC30A4-RELATED"/>
    <property type="match status" value="1"/>
</dbReference>
<evidence type="ECO:0000256" key="13">
    <source>
        <dbReference type="ARBA" id="ARBA00023136"/>
    </source>
</evidence>
<keyword evidence="9" id="KW-0862">Zinc</keyword>
<dbReference type="Pfam" id="PF16916">
    <property type="entry name" value="ZT_dimer"/>
    <property type="match status" value="1"/>
</dbReference>
<evidence type="ECO:0000256" key="18">
    <source>
        <dbReference type="ARBA" id="ARBA00076849"/>
    </source>
</evidence>
<keyword evidence="13 21" id="KW-0472">Membrane</keyword>
<comment type="function">
    <text evidence="16">Probable proton-coupled zinc ion antiporter mediating zinc import from cytoplasm potentially into the endocytic compartment. Controls zinc deposition in milk.</text>
</comment>
<keyword evidence="8" id="KW-0967">Endosome</keyword>
<comment type="subcellular location">
    <subcellularLocation>
        <location evidence="1">Late endosome membrane</location>
        <topology evidence="1">Multi-pass membrane protein</topology>
    </subcellularLocation>
    <subcellularLocation>
        <location evidence="2">Lysosome membrane</location>
        <topology evidence="2">Multi-pass membrane protein</topology>
    </subcellularLocation>
</comment>
<dbReference type="GO" id="GO:0005765">
    <property type="term" value="C:lysosomal membrane"/>
    <property type="evidence" value="ECO:0007669"/>
    <property type="project" value="UniProtKB-SubCell"/>
</dbReference>
<dbReference type="GO" id="GO:0015297">
    <property type="term" value="F:antiporter activity"/>
    <property type="evidence" value="ECO:0007669"/>
    <property type="project" value="UniProtKB-KW"/>
</dbReference>
<evidence type="ECO:0000256" key="19">
    <source>
        <dbReference type="ARBA" id="ARBA00077288"/>
    </source>
</evidence>
<evidence type="ECO:0000256" key="2">
    <source>
        <dbReference type="ARBA" id="ARBA00004155"/>
    </source>
</evidence>
<feature type="domain" description="Cation efflux protein transmembrane" evidence="22">
    <location>
        <begin position="118"/>
        <end position="333"/>
    </location>
</feature>
<proteinExistence type="inferred from homology"/>
<evidence type="ECO:0000256" key="1">
    <source>
        <dbReference type="ARBA" id="ARBA00004107"/>
    </source>
</evidence>
<reference evidence="24" key="2">
    <citation type="submission" date="2025-09" db="UniProtKB">
        <authorList>
            <consortium name="Ensembl"/>
        </authorList>
    </citation>
    <scope>IDENTIFICATION</scope>
</reference>
<evidence type="ECO:0000256" key="7">
    <source>
        <dbReference type="ARBA" id="ARBA00022723"/>
    </source>
</evidence>
<keyword evidence="12" id="KW-0406">Ion transport</keyword>
<dbReference type="InterPro" id="IPR027470">
    <property type="entry name" value="Cation_efflux_CTD"/>
</dbReference>
<evidence type="ECO:0000256" key="5">
    <source>
        <dbReference type="ARBA" id="ARBA00022449"/>
    </source>
</evidence>
<dbReference type="InterPro" id="IPR027469">
    <property type="entry name" value="Cation_efflux_TMD_sf"/>
</dbReference>
<dbReference type="Gene3D" id="1.20.1510.10">
    <property type="entry name" value="Cation efflux protein transmembrane domain"/>
    <property type="match status" value="1"/>
</dbReference>
<dbReference type="InterPro" id="IPR050681">
    <property type="entry name" value="CDF/SLC30A"/>
</dbReference>
<dbReference type="GeneTree" id="ENSGT00940000157545"/>
<accession>A0A8C5AQR4</accession>
<evidence type="ECO:0000256" key="11">
    <source>
        <dbReference type="ARBA" id="ARBA00022989"/>
    </source>
</evidence>
<protein>
    <recommendedName>
        <fullName evidence="17">Probable proton-coupled zinc antiporter SLC30A4</fullName>
    </recommendedName>
    <alternativeName>
        <fullName evidence="19">Solute carrier family 30 member 4</fullName>
    </alternativeName>
    <alternativeName>
        <fullName evidence="18">Zinc transporter 4</fullName>
    </alternativeName>
</protein>
<dbReference type="GO" id="GO:0005385">
    <property type="term" value="F:zinc ion transmembrane transporter activity"/>
    <property type="evidence" value="ECO:0007669"/>
    <property type="project" value="TreeGrafter"/>
</dbReference>
<keyword evidence="14" id="KW-0458">Lysosome</keyword>
<feature type="region of interest" description="Disordered" evidence="20">
    <location>
        <begin position="246"/>
        <end position="270"/>
    </location>
</feature>
<feature type="transmembrane region" description="Helical" evidence="21">
    <location>
        <begin position="115"/>
        <end position="136"/>
    </location>
</feature>
<organism evidence="24 25">
    <name type="scientific">Gadus morhua</name>
    <name type="common">Atlantic cod</name>
    <dbReference type="NCBI Taxonomy" id="8049"/>
    <lineage>
        <taxon>Eukaryota</taxon>
        <taxon>Metazoa</taxon>
        <taxon>Chordata</taxon>
        <taxon>Craniata</taxon>
        <taxon>Vertebrata</taxon>
        <taxon>Euteleostomi</taxon>
        <taxon>Actinopterygii</taxon>
        <taxon>Neopterygii</taxon>
        <taxon>Teleostei</taxon>
        <taxon>Neoteleostei</taxon>
        <taxon>Acanthomorphata</taxon>
        <taxon>Zeiogadaria</taxon>
        <taxon>Gadariae</taxon>
        <taxon>Gadiformes</taxon>
        <taxon>Gadoidei</taxon>
        <taxon>Gadidae</taxon>
        <taxon>Gadus</taxon>
    </lineage>
</organism>
<keyword evidence="11 21" id="KW-1133">Transmembrane helix</keyword>
<dbReference type="GO" id="GO:0031902">
    <property type="term" value="C:late endosome membrane"/>
    <property type="evidence" value="ECO:0007669"/>
    <property type="project" value="UniProtKB-SubCell"/>
</dbReference>
<evidence type="ECO:0000313" key="24">
    <source>
        <dbReference type="Ensembl" id="ENSGMOP00000035272.1"/>
    </source>
</evidence>
<dbReference type="GO" id="GO:0005886">
    <property type="term" value="C:plasma membrane"/>
    <property type="evidence" value="ECO:0007669"/>
    <property type="project" value="TreeGrafter"/>
</dbReference>
<feature type="transmembrane region" description="Helical" evidence="21">
    <location>
        <begin position="178"/>
        <end position="198"/>
    </location>
</feature>
<keyword evidence="5" id="KW-0050">Antiport</keyword>
<evidence type="ECO:0000256" key="3">
    <source>
        <dbReference type="ARBA" id="ARBA00008873"/>
    </source>
</evidence>
<evidence type="ECO:0000313" key="25">
    <source>
        <dbReference type="Proteomes" id="UP000694546"/>
    </source>
</evidence>
<evidence type="ECO:0000256" key="9">
    <source>
        <dbReference type="ARBA" id="ARBA00022833"/>
    </source>
</evidence>
<feature type="transmembrane region" description="Helical" evidence="21">
    <location>
        <begin position="218"/>
        <end position="237"/>
    </location>
</feature>
<evidence type="ECO:0000256" key="20">
    <source>
        <dbReference type="SAM" id="MobiDB-lite"/>
    </source>
</evidence>
<evidence type="ECO:0000259" key="22">
    <source>
        <dbReference type="Pfam" id="PF01545"/>
    </source>
</evidence>
<keyword evidence="4" id="KW-0813">Transport</keyword>
<dbReference type="AlphaFoldDB" id="A0A8C5AQR4"/>
<feature type="transmembrane region" description="Helical" evidence="21">
    <location>
        <begin position="278"/>
        <end position="299"/>
    </location>
</feature>
<sequence>MSGVNFMNKVRSVFRKERSDWNLSDTAPLDFPDDLDEDDRPKFNQLKVVVAGDMSEYSPGAMSNGLSVNTLVADDDDSLLGSSSSLGSPGLNMDPCDNCNQKRERIKRRRVMKKLGMAAVLYLLFMIGEFVGGYVANSLAIMTDAVHMLADLIGILVSLLALWLSARPPTARFTFGLHRLEVVSAGVSVLLIYILTGALLYEAVQRTMLPDFNIDGDVMLITAAVGVAVNLIMGFLLNQNGHLHGHGHSHGPVAPPAGQPSGPGAQPKPHGSLAVRAAFIHALGDLVQSVGVLIAAYIVRFKPEYKLADPICTYIFSVLVLFTTIRIIRDTGLIVLEAAPRHLDVQRIREDLLKLEDVQSVDELNVWALTSDKTAALVHLQLLASSASRWEDVQAKARHLMLHTYSVSRCTVQISARPQRKKNLESPLRKKQKGDRFVLRCVPCCVPVRRVGWRTWPPLCSGLRGPPPRIRPSSEPGRPCPRWGPAASSRRVHPGWPPSAAGWVLP</sequence>
<evidence type="ECO:0000256" key="16">
    <source>
        <dbReference type="ARBA" id="ARBA00059459"/>
    </source>
</evidence>
<dbReference type="SUPFAM" id="SSF161111">
    <property type="entry name" value="Cation efflux protein transmembrane domain-like"/>
    <property type="match status" value="1"/>
</dbReference>
<name>A0A8C5AQR4_GADMO</name>
<dbReference type="FunFam" id="1.20.1510.10:FF:000017">
    <property type="entry name" value="zinc transporter 4 isoform X1"/>
    <property type="match status" value="1"/>
</dbReference>
<evidence type="ECO:0000259" key="23">
    <source>
        <dbReference type="Pfam" id="PF16916"/>
    </source>
</evidence>
<evidence type="ECO:0000256" key="14">
    <source>
        <dbReference type="ARBA" id="ARBA00023228"/>
    </source>
</evidence>
<feature type="domain" description="Cation efflux protein cytoplasmic" evidence="23">
    <location>
        <begin position="340"/>
        <end position="414"/>
    </location>
</feature>
<dbReference type="InterPro" id="IPR058533">
    <property type="entry name" value="Cation_efflux_TM"/>
</dbReference>
<dbReference type="InterPro" id="IPR002524">
    <property type="entry name" value="Cation_efflux"/>
</dbReference>
<evidence type="ECO:0000256" key="17">
    <source>
        <dbReference type="ARBA" id="ARBA00070016"/>
    </source>
</evidence>
<feature type="transmembrane region" description="Helical" evidence="21">
    <location>
        <begin position="311"/>
        <end position="328"/>
    </location>
</feature>
<evidence type="ECO:0000256" key="15">
    <source>
        <dbReference type="ARBA" id="ARBA00048349"/>
    </source>
</evidence>
<evidence type="ECO:0000256" key="12">
    <source>
        <dbReference type="ARBA" id="ARBA00023065"/>
    </source>
</evidence>
<feature type="region of interest" description="Disordered" evidence="20">
    <location>
        <begin position="464"/>
        <end position="506"/>
    </location>
</feature>